<organism evidence="1 2">
    <name type="scientific">Nostoc commune NIES-4072</name>
    <dbReference type="NCBI Taxonomy" id="2005467"/>
    <lineage>
        <taxon>Bacteria</taxon>
        <taxon>Bacillati</taxon>
        <taxon>Cyanobacteriota</taxon>
        <taxon>Cyanophyceae</taxon>
        <taxon>Nostocales</taxon>
        <taxon>Nostocaceae</taxon>
        <taxon>Nostoc</taxon>
    </lineage>
</organism>
<protein>
    <submittedName>
        <fullName evidence="1">Transposase</fullName>
    </submittedName>
</protein>
<keyword evidence="2" id="KW-1185">Reference proteome</keyword>
<dbReference type="AlphaFoldDB" id="A0A2R5FWW4"/>
<comment type="caution">
    <text evidence="1">The sequence shown here is derived from an EMBL/GenBank/DDBJ whole genome shotgun (WGS) entry which is preliminary data.</text>
</comment>
<dbReference type="Proteomes" id="UP000245124">
    <property type="component" value="Unassembled WGS sequence"/>
</dbReference>
<reference evidence="1 2" key="1">
    <citation type="submission" date="2017-06" db="EMBL/GenBank/DDBJ databases">
        <title>Genome sequencing of cyanobaciteial culture collection at National Institute for Environmental Studies (NIES).</title>
        <authorList>
            <person name="Hirose Y."/>
            <person name="Shimura Y."/>
            <person name="Fujisawa T."/>
            <person name="Nakamura Y."/>
            <person name="Kawachi M."/>
        </authorList>
    </citation>
    <scope>NUCLEOTIDE SEQUENCE [LARGE SCALE GENOMIC DNA]</scope>
    <source>
        <strain evidence="1 2">NIES-4072</strain>
    </source>
</reference>
<dbReference type="EMBL" id="BDUD01000002">
    <property type="protein sequence ID" value="GBG22775.1"/>
    <property type="molecule type" value="Genomic_DNA"/>
</dbReference>
<name>A0A2R5FWW4_NOSCO</name>
<evidence type="ECO:0000313" key="1">
    <source>
        <dbReference type="EMBL" id="GBG22775.1"/>
    </source>
</evidence>
<gene>
    <name evidence="1" type="ORF">NIES4072_64870</name>
</gene>
<proteinExistence type="predicted"/>
<sequence length="69" mass="8135">MHLYQIFREMVLEVTQSRTKKDFAHQMKDLVDVHFPRVEKIRVFLDNFSCLILDEEAVLTSFFVPTCAG</sequence>
<evidence type="ECO:0000313" key="2">
    <source>
        <dbReference type="Proteomes" id="UP000245124"/>
    </source>
</evidence>
<accession>A0A2R5FWW4</accession>